<accession>A0A0D7A5H9</accession>
<evidence type="ECO:0000313" key="2">
    <source>
        <dbReference type="Proteomes" id="UP000054144"/>
    </source>
</evidence>
<evidence type="ECO:0000313" key="1">
    <source>
        <dbReference type="EMBL" id="KIY46282.1"/>
    </source>
</evidence>
<reference evidence="1 2" key="1">
    <citation type="journal article" date="2015" name="Fungal Genet. Biol.">
        <title>Evolution of novel wood decay mechanisms in Agaricales revealed by the genome sequences of Fistulina hepatica and Cylindrobasidium torrendii.</title>
        <authorList>
            <person name="Floudas D."/>
            <person name="Held B.W."/>
            <person name="Riley R."/>
            <person name="Nagy L.G."/>
            <person name="Koehler G."/>
            <person name="Ransdell A.S."/>
            <person name="Younus H."/>
            <person name="Chow J."/>
            <person name="Chiniquy J."/>
            <person name="Lipzen A."/>
            <person name="Tritt A."/>
            <person name="Sun H."/>
            <person name="Haridas S."/>
            <person name="LaButti K."/>
            <person name="Ohm R.A."/>
            <person name="Kues U."/>
            <person name="Blanchette R.A."/>
            <person name="Grigoriev I.V."/>
            <person name="Minto R.E."/>
            <person name="Hibbett D.S."/>
        </authorList>
    </citation>
    <scope>NUCLEOTIDE SEQUENCE [LARGE SCALE GENOMIC DNA]</scope>
    <source>
        <strain evidence="1 2">ATCC 64428</strain>
    </source>
</reference>
<keyword evidence="2" id="KW-1185">Reference proteome</keyword>
<protein>
    <submittedName>
        <fullName evidence="1">Uncharacterized protein</fullName>
    </submittedName>
</protein>
<gene>
    <name evidence="1" type="ORF">FISHEDRAFT_47549</name>
</gene>
<dbReference type="EMBL" id="KN882036">
    <property type="protein sequence ID" value="KIY46282.1"/>
    <property type="molecule type" value="Genomic_DNA"/>
</dbReference>
<organism evidence="1 2">
    <name type="scientific">Fistulina hepatica ATCC 64428</name>
    <dbReference type="NCBI Taxonomy" id="1128425"/>
    <lineage>
        <taxon>Eukaryota</taxon>
        <taxon>Fungi</taxon>
        <taxon>Dikarya</taxon>
        <taxon>Basidiomycota</taxon>
        <taxon>Agaricomycotina</taxon>
        <taxon>Agaricomycetes</taxon>
        <taxon>Agaricomycetidae</taxon>
        <taxon>Agaricales</taxon>
        <taxon>Fistulinaceae</taxon>
        <taxon>Fistulina</taxon>
    </lineage>
</organism>
<name>A0A0D7A5H9_9AGAR</name>
<proteinExistence type="predicted"/>
<sequence length="236" mass="27054">MVTKNRCGQIDALKYGAEAEGLLRVWGGRMVQGWACIWIEQCELPLSQKGSYLKIWSLLDDSIVRAELHLYLHSNKWSMDPTKLQKYSQQKMVPLTAHSYLEIILHNEMPVGLKKYMEVDIMTCHCFLHVERFNYIETVKGVYYNGHKHPNVVEAPECNFVKQRVVLVLQDEMMCQANDGKKKAWTIDGEQPLKKKGQGCGLHCSNIICSTFGWMKDVLTADAGQVLEYGKNYDGY</sequence>
<dbReference type="AlphaFoldDB" id="A0A0D7A5H9"/>
<dbReference type="Proteomes" id="UP000054144">
    <property type="component" value="Unassembled WGS sequence"/>
</dbReference>
<dbReference type="OrthoDB" id="3218065at2759"/>